<proteinExistence type="predicted"/>
<reference evidence="1" key="1">
    <citation type="submission" date="2021-06" db="EMBL/GenBank/DDBJ databases">
        <authorList>
            <person name="Kallberg Y."/>
            <person name="Tangrot J."/>
            <person name="Rosling A."/>
        </authorList>
    </citation>
    <scope>NUCLEOTIDE SEQUENCE</scope>
    <source>
        <strain evidence="1">MA461A</strain>
    </source>
</reference>
<organism evidence="1 2">
    <name type="scientific">Racocetra persica</name>
    <dbReference type="NCBI Taxonomy" id="160502"/>
    <lineage>
        <taxon>Eukaryota</taxon>
        <taxon>Fungi</taxon>
        <taxon>Fungi incertae sedis</taxon>
        <taxon>Mucoromycota</taxon>
        <taxon>Glomeromycotina</taxon>
        <taxon>Glomeromycetes</taxon>
        <taxon>Diversisporales</taxon>
        <taxon>Gigasporaceae</taxon>
        <taxon>Racocetra</taxon>
    </lineage>
</organism>
<feature type="non-terminal residue" evidence="1">
    <location>
        <position position="1"/>
    </location>
</feature>
<gene>
    <name evidence="1" type="ORF">RPERSI_LOCUS12932</name>
</gene>
<evidence type="ECO:0000313" key="2">
    <source>
        <dbReference type="Proteomes" id="UP000789920"/>
    </source>
</evidence>
<dbReference type="Proteomes" id="UP000789920">
    <property type="component" value="Unassembled WGS sequence"/>
</dbReference>
<evidence type="ECO:0000313" key="1">
    <source>
        <dbReference type="EMBL" id="CAG8738673.1"/>
    </source>
</evidence>
<sequence>KQRWVRRSDDYDVAFKEMDESLLKDLNREVGLLKMLQESRDVIQFFGLVEDKNQSKPYLVTEWAPHGNLREYYKEKRLDQSSKIQIALDIVRGLNFLEAYQILHHDVRSANIMIGSYGNAKIANFGMGRSFIEKSRNIKFNSNTIRYMAPEKIRGMPYDSRCEVFSFGMLLWEIAETELPFSEYKYEVDIRNKILEDPIQLSFKNRMPKKWEKLVLKATSCDPDKRPQFKNILAKIKDLSQTPVASVDQSISISASQKAYIKNIMSIEDAIKQHNKMDGDKAKAWESFEFYSQLGDTTAKYYKAYYLYKNFLEPQFSKEQRLNQAAKLFKEAADDGDMTISQYYYAACLYNGLGVEKDLKSAFEYFCKAAHKGDANSMFNVGNMYYGGVGVEKDVKEGIHWIKMAAYNDVSSAVKFCEEKNIPL</sequence>
<accession>A0ACA9Q6W2</accession>
<comment type="caution">
    <text evidence="1">The sequence shown here is derived from an EMBL/GenBank/DDBJ whole genome shotgun (WGS) entry which is preliminary data.</text>
</comment>
<keyword evidence="2" id="KW-1185">Reference proteome</keyword>
<name>A0ACA9Q6W2_9GLOM</name>
<dbReference type="EMBL" id="CAJVQC010028126">
    <property type="protein sequence ID" value="CAG8738673.1"/>
    <property type="molecule type" value="Genomic_DNA"/>
</dbReference>
<protein>
    <submittedName>
        <fullName evidence="1">22896_t:CDS:1</fullName>
    </submittedName>
</protein>